<organism evidence="1 2">
    <name type="scientific">Dactylosporangium fulvum</name>
    <dbReference type="NCBI Taxonomy" id="53359"/>
    <lineage>
        <taxon>Bacteria</taxon>
        <taxon>Bacillati</taxon>
        <taxon>Actinomycetota</taxon>
        <taxon>Actinomycetes</taxon>
        <taxon>Micromonosporales</taxon>
        <taxon>Micromonosporaceae</taxon>
        <taxon>Dactylosporangium</taxon>
    </lineage>
</organism>
<dbReference type="Proteomes" id="UP001059617">
    <property type="component" value="Chromosome"/>
</dbReference>
<sequence length="396" mass="42981">MSRRATTLIGGVLMVTLAGGCGLPIPRQEPRTVGPAGNGLKALRGAELPQEGCAILPDSLRDQLVPSAKVEKSTQKPFKNYSLELECSIETERDRSTTTATARLRVRIERQLGEFGRDAAVDTARRQFTTDRNSHAAAVQQLPGVGDDAFVVLKAYSKESKRYEVNLGVLHGVENITIRYEAQPTTEDKARGAAKDLATYLVAFLARKQPAPPSVAPFDAPQPKLPKPTLKSDVPAVKIVGPTWQPSEQTFTMDLNDFPFAFRSPMSWNCFRDSKSPTGEGTSWTCGAPKSESPGPARMKILVRACPAGCPADARARLADDWLSSKPAWTTFDATTAWAQNSAGGKYNLVLSHVFGDRPGAAIQWHVGVQGQCSPDDRKQVEALQKVLNDIRSQTP</sequence>
<dbReference type="PROSITE" id="PS51257">
    <property type="entry name" value="PROKAR_LIPOPROTEIN"/>
    <property type="match status" value="1"/>
</dbReference>
<dbReference type="EMBL" id="CP073720">
    <property type="protein sequence ID" value="UWP82906.1"/>
    <property type="molecule type" value="Genomic_DNA"/>
</dbReference>
<proteinExistence type="predicted"/>
<evidence type="ECO:0000313" key="1">
    <source>
        <dbReference type="EMBL" id="UWP82906.1"/>
    </source>
</evidence>
<reference evidence="1" key="2">
    <citation type="submission" date="2022-09" db="EMBL/GenBank/DDBJ databases">
        <title>Biosynthetic gene clusters of Dactylosporangioum fulvum.</title>
        <authorList>
            <person name="Caradec T."/>
        </authorList>
    </citation>
    <scope>NUCLEOTIDE SEQUENCE</scope>
    <source>
        <strain evidence="1">NRRL B-16292</strain>
    </source>
</reference>
<protein>
    <recommendedName>
        <fullName evidence="3">DUF3558 domain-containing protein</fullName>
    </recommendedName>
</protein>
<evidence type="ECO:0008006" key="3">
    <source>
        <dbReference type="Google" id="ProtNLM"/>
    </source>
</evidence>
<keyword evidence="2" id="KW-1185">Reference proteome</keyword>
<reference evidence="1" key="1">
    <citation type="submission" date="2021-04" db="EMBL/GenBank/DDBJ databases">
        <authorList>
            <person name="Hartkoorn R.C."/>
            <person name="Beaudoing E."/>
            <person name="Hot D."/>
        </authorList>
    </citation>
    <scope>NUCLEOTIDE SEQUENCE</scope>
    <source>
        <strain evidence="1">NRRL B-16292</strain>
    </source>
</reference>
<dbReference type="RefSeq" id="WP_259860684.1">
    <property type="nucleotide sequence ID" value="NZ_BAAAST010000076.1"/>
</dbReference>
<accession>A0ABY5W1C1</accession>
<gene>
    <name evidence="1" type="ORF">Dfulv_00910</name>
</gene>
<name>A0ABY5W1C1_9ACTN</name>
<evidence type="ECO:0000313" key="2">
    <source>
        <dbReference type="Proteomes" id="UP001059617"/>
    </source>
</evidence>